<evidence type="ECO:0000313" key="1">
    <source>
        <dbReference type="EMBL" id="WXA98218.1"/>
    </source>
</evidence>
<protein>
    <submittedName>
        <fullName evidence="1">Uncharacterized protein</fullName>
    </submittedName>
</protein>
<proteinExistence type="predicted"/>
<dbReference type="EMBL" id="CP089982">
    <property type="protein sequence ID" value="WXA98218.1"/>
    <property type="molecule type" value="Genomic_DNA"/>
</dbReference>
<sequence>MLGLFLAPLAGLGCTVDPWQDEPEIQFEETTNIGYRCSQGPGFSWTVRAWETGEQATAGCQQPIRFENLNGGYTYTFDITGYLGQDVCWRGTCTVRARSYGRTYADCSAQIQSYCGL</sequence>
<name>A0ABZ2KHR2_9BACT</name>
<dbReference type="RefSeq" id="WP_394848830.1">
    <property type="nucleotide sequence ID" value="NZ_CP089982.1"/>
</dbReference>
<reference evidence="1 2" key="1">
    <citation type="submission" date="2021-12" db="EMBL/GenBank/DDBJ databases">
        <title>Discovery of the Pendulisporaceae a myxobacterial family with distinct sporulation behavior and unique specialized metabolism.</title>
        <authorList>
            <person name="Garcia R."/>
            <person name="Popoff A."/>
            <person name="Bader C.D."/>
            <person name="Loehr J."/>
            <person name="Walesch S."/>
            <person name="Walt C."/>
            <person name="Boldt J."/>
            <person name="Bunk B."/>
            <person name="Haeckl F.J.F.P.J."/>
            <person name="Gunesch A.P."/>
            <person name="Birkelbach J."/>
            <person name="Nuebel U."/>
            <person name="Pietschmann T."/>
            <person name="Bach T."/>
            <person name="Mueller R."/>
        </authorList>
    </citation>
    <scope>NUCLEOTIDE SEQUENCE [LARGE SCALE GENOMIC DNA]</scope>
    <source>
        <strain evidence="1 2">MSr12523</strain>
    </source>
</reference>
<accession>A0ABZ2KHR2</accession>
<dbReference type="Proteomes" id="UP001379533">
    <property type="component" value="Chromosome"/>
</dbReference>
<gene>
    <name evidence="1" type="ORF">LZC95_15415</name>
</gene>
<keyword evidence="2" id="KW-1185">Reference proteome</keyword>
<evidence type="ECO:0000313" key="2">
    <source>
        <dbReference type="Proteomes" id="UP001379533"/>
    </source>
</evidence>
<organism evidence="1 2">
    <name type="scientific">Pendulispora brunnea</name>
    <dbReference type="NCBI Taxonomy" id="2905690"/>
    <lineage>
        <taxon>Bacteria</taxon>
        <taxon>Pseudomonadati</taxon>
        <taxon>Myxococcota</taxon>
        <taxon>Myxococcia</taxon>
        <taxon>Myxococcales</taxon>
        <taxon>Sorangiineae</taxon>
        <taxon>Pendulisporaceae</taxon>
        <taxon>Pendulispora</taxon>
    </lineage>
</organism>